<dbReference type="Gene3D" id="2.60.120.620">
    <property type="entry name" value="q2cbj1_9rhob like domain"/>
    <property type="match status" value="1"/>
</dbReference>
<sequence>MPDDQFRLHRTDGDLDIACVLDVLHGKLAAYQVSGFLAESDCRTVTDNFWASMARTPRYGAGADGVEAYIVGASHIDKTTAHYLDDVERTEAAVRGLYKNADDPVARLRTLLADAGAVPGARPAAHGGRVAGSSKAVCWNNIDEYLLLPHDDLAQLSDPLQAGFEIQRIRRVMAVNVYPHVPGHGGAVKIWNVIPDAETRARLEVTHSGYPYPPHLLADHASIEIRVAAGDLCVINGNLVHGVLGGDDTDRGRLLITCFTGLAETGELLFWT</sequence>
<evidence type="ECO:0008006" key="3">
    <source>
        <dbReference type="Google" id="ProtNLM"/>
    </source>
</evidence>
<dbReference type="EMBL" id="BJXA01000028">
    <property type="protein sequence ID" value="GEM39805.1"/>
    <property type="molecule type" value="Genomic_DNA"/>
</dbReference>
<name>A0A511MGJ1_9NOCA</name>
<dbReference type="AlphaFoldDB" id="A0A511MGJ1"/>
<proteinExistence type="predicted"/>
<comment type="caution">
    <text evidence="1">The sequence shown here is derived from an EMBL/GenBank/DDBJ whole genome shotgun (WGS) entry which is preliminary data.</text>
</comment>
<evidence type="ECO:0000313" key="1">
    <source>
        <dbReference type="EMBL" id="GEM39805.1"/>
    </source>
</evidence>
<gene>
    <name evidence="1" type="ORF">NN4_43240</name>
</gene>
<dbReference type="RefSeq" id="WP_222595125.1">
    <property type="nucleotide sequence ID" value="NZ_BJXA01000028.1"/>
</dbReference>
<keyword evidence="2" id="KW-1185">Reference proteome</keyword>
<protein>
    <recommendedName>
        <fullName evidence="3">Fe2OG dioxygenase domain-containing protein</fullName>
    </recommendedName>
</protein>
<dbReference type="Proteomes" id="UP000321424">
    <property type="component" value="Unassembled WGS sequence"/>
</dbReference>
<reference evidence="1 2" key="1">
    <citation type="submission" date="2019-07" db="EMBL/GenBank/DDBJ databases">
        <title>Whole genome shotgun sequence of Nocardia ninae NBRC 108245.</title>
        <authorList>
            <person name="Hosoyama A."/>
            <person name="Uohara A."/>
            <person name="Ohji S."/>
            <person name="Ichikawa N."/>
        </authorList>
    </citation>
    <scope>NUCLEOTIDE SEQUENCE [LARGE SCALE GENOMIC DNA]</scope>
    <source>
        <strain evidence="1 2">NBRC 108245</strain>
    </source>
</reference>
<evidence type="ECO:0000313" key="2">
    <source>
        <dbReference type="Proteomes" id="UP000321424"/>
    </source>
</evidence>
<accession>A0A511MGJ1</accession>
<organism evidence="1 2">
    <name type="scientific">Nocardia ninae NBRC 108245</name>
    <dbReference type="NCBI Taxonomy" id="1210091"/>
    <lineage>
        <taxon>Bacteria</taxon>
        <taxon>Bacillati</taxon>
        <taxon>Actinomycetota</taxon>
        <taxon>Actinomycetes</taxon>
        <taxon>Mycobacteriales</taxon>
        <taxon>Nocardiaceae</taxon>
        <taxon>Nocardia</taxon>
    </lineage>
</organism>